<dbReference type="Pfam" id="PF04082">
    <property type="entry name" value="Fungal_trans"/>
    <property type="match status" value="1"/>
</dbReference>
<evidence type="ECO:0000259" key="2">
    <source>
        <dbReference type="Pfam" id="PF04082"/>
    </source>
</evidence>
<feature type="domain" description="Xylanolytic transcriptional activator regulatory" evidence="2">
    <location>
        <begin position="167"/>
        <end position="414"/>
    </location>
</feature>
<dbReference type="GO" id="GO:0008270">
    <property type="term" value="F:zinc ion binding"/>
    <property type="evidence" value="ECO:0007669"/>
    <property type="project" value="InterPro"/>
</dbReference>
<dbReference type="InterPro" id="IPR053181">
    <property type="entry name" value="EcdB-like_regulator"/>
</dbReference>
<evidence type="ECO:0000256" key="1">
    <source>
        <dbReference type="ARBA" id="ARBA00023242"/>
    </source>
</evidence>
<dbReference type="GO" id="GO:0003677">
    <property type="term" value="F:DNA binding"/>
    <property type="evidence" value="ECO:0007669"/>
    <property type="project" value="InterPro"/>
</dbReference>
<reference evidence="3" key="2">
    <citation type="journal article" date="2023" name="IMA Fungus">
        <title>Comparative genomic study of the Penicillium genus elucidates a diverse pangenome and 15 lateral gene transfer events.</title>
        <authorList>
            <person name="Petersen C."/>
            <person name="Sorensen T."/>
            <person name="Nielsen M.R."/>
            <person name="Sondergaard T.E."/>
            <person name="Sorensen J.L."/>
            <person name="Fitzpatrick D.A."/>
            <person name="Frisvad J.C."/>
            <person name="Nielsen K.L."/>
        </authorList>
    </citation>
    <scope>NUCLEOTIDE SEQUENCE</scope>
    <source>
        <strain evidence="3">IBT 29677</strain>
    </source>
</reference>
<accession>A0A9W9VXS0</accession>
<dbReference type="OrthoDB" id="4685598at2759"/>
<dbReference type="CDD" id="cd12148">
    <property type="entry name" value="fungal_TF_MHR"/>
    <property type="match status" value="1"/>
</dbReference>
<keyword evidence="1" id="KW-0539">Nucleus</keyword>
<protein>
    <submittedName>
        <fullName evidence="3">C6 finger domain protein</fullName>
    </submittedName>
</protein>
<dbReference type="AlphaFoldDB" id="A0A9W9VXS0"/>
<dbReference type="GO" id="GO:0006351">
    <property type="term" value="P:DNA-templated transcription"/>
    <property type="evidence" value="ECO:0007669"/>
    <property type="project" value="InterPro"/>
</dbReference>
<dbReference type="InterPro" id="IPR007219">
    <property type="entry name" value="XnlR_reg_dom"/>
</dbReference>
<reference evidence="3" key="1">
    <citation type="submission" date="2022-12" db="EMBL/GenBank/DDBJ databases">
        <authorList>
            <person name="Petersen C."/>
        </authorList>
    </citation>
    <scope>NUCLEOTIDE SEQUENCE</scope>
    <source>
        <strain evidence="3">IBT 29677</strain>
    </source>
</reference>
<keyword evidence="4" id="KW-1185">Reference proteome</keyword>
<evidence type="ECO:0000313" key="4">
    <source>
        <dbReference type="Proteomes" id="UP001147747"/>
    </source>
</evidence>
<evidence type="ECO:0000313" key="3">
    <source>
        <dbReference type="EMBL" id="KAJ5391125.1"/>
    </source>
</evidence>
<comment type="caution">
    <text evidence="3">The sequence shown here is derived from an EMBL/GenBank/DDBJ whole genome shotgun (WGS) entry which is preliminary data.</text>
</comment>
<proteinExistence type="predicted"/>
<name>A0A9W9VXS0_9EURO</name>
<organism evidence="3 4">
    <name type="scientific">Penicillium cosmopolitanum</name>
    <dbReference type="NCBI Taxonomy" id="1131564"/>
    <lineage>
        <taxon>Eukaryota</taxon>
        <taxon>Fungi</taxon>
        <taxon>Dikarya</taxon>
        <taxon>Ascomycota</taxon>
        <taxon>Pezizomycotina</taxon>
        <taxon>Eurotiomycetes</taxon>
        <taxon>Eurotiomycetidae</taxon>
        <taxon>Eurotiales</taxon>
        <taxon>Aspergillaceae</taxon>
        <taxon>Penicillium</taxon>
    </lineage>
</organism>
<dbReference type="PANTHER" id="PTHR47785">
    <property type="entry name" value="ZN(II)2CYS6 TRANSCRIPTION FACTOR (EUROFUNG)-RELATED-RELATED"/>
    <property type="match status" value="1"/>
</dbReference>
<dbReference type="GeneID" id="81370232"/>
<dbReference type="RefSeq" id="XP_056486803.1">
    <property type="nucleotide sequence ID" value="XM_056631252.1"/>
</dbReference>
<sequence>MSMLLHRGLSNFLFDFMDLYLTATRIDTTGGTREIMGKLHDIETMLKDQTSLISNFPKGNEFSPSEVLMESPLHNTTGAIAEISSNTFTSPSLGFADIQQNSDMHTPPLSIPPEHKTHLLETIRQIYFSVWNLPSNYLLRQNGVTHQPHSSHGGLMRIMPQNWSIFFFSSAHQHHPLLDESEFRGIYSRFIKRGPDSSIESALCMVVLAIGEAAMTGADIPSLKTSPPGIRFIRHAMPTLLYQSSWSFSFNLSLPQALVLSSIYYAYIVRPLRSWRMVYSAATIIQLQLSRHASYQRTPRERESIIRLFWSCFLVECDRIAELELPRSGLQQLTDTVSLPACTDLGIVQSTSFLAEISVRKLLNRIHNLLYQSGKSPSAFSSTTLTVRNDLSPVDNLALQSFCDELHSQLELWHSSIPEAARPNLEPESIAITSSDRQAILRIRYFAARHILYRPFLLQVISNPGSLPSGETIDKARICIESCRSYIHSTTPVLAGPSQYTWTFSISSLGAIVVLTLASMSPILQGFVADIAELQEQALGNIRPWAFSSLEAVINILDELQRKHKLLSRMQSSVA</sequence>
<dbReference type="Proteomes" id="UP001147747">
    <property type="component" value="Unassembled WGS sequence"/>
</dbReference>
<gene>
    <name evidence="3" type="ORF">N7509_006615</name>
</gene>
<dbReference type="EMBL" id="JAPZBU010000008">
    <property type="protein sequence ID" value="KAJ5391125.1"/>
    <property type="molecule type" value="Genomic_DNA"/>
</dbReference>